<reference evidence="2 3" key="1">
    <citation type="submission" date="2017-06" db="EMBL/GenBank/DDBJ databases">
        <authorList>
            <person name="Kim H.J."/>
            <person name="Triplett B.A."/>
        </authorList>
    </citation>
    <scope>NUCLEOTIDE SEQUENCE [LARGE SCALE GENOMIC DNA]</scope>
    <source>
        <strain evidence="2">FRACA_ARgP5</strain>
    </source>
</reference>
<name>A0A2I2KYU6_9ACTN</name>
<protein>
    <submittedName>
        <fullName evidence="2">Uncharacterized protein</fullName>
    </submittedName>
</protein>
<organism evidence="2 3">
    <name type="scientific">Frankia canadensis</name>
    <dbReference type="NCBI Taxonomy" id="1836972"/>
    <lineage>
        <taxon>Bacteria</taxon>
        <taxon>Bacillati</taxon>
        <taxon>Actinomycetota</taxon>
        <taxon>Actinomycetes</taxon>
        <taxon>Frankiales</taxon>
        <taxon>Frankiaceae</taxon>
        <taxon>Frankia</taxon>
    </lineage>
</organism>
<evidence type="ECO:0000313" key="3">
    <source>
        <dbReference type="Proteomes" id="UP000234331"/>
    </source>
</evidence>
<keyword evidence="3" id="KW-1185">Reference proteome</keyword>
<evidence type="ECO:0000313" key="2">
    <source>
        <dbReference type="EMBL" id="SNQ50826.1"/>
    </source>
</evidence>
<proteinExistence type="predicted"/>
<dbReference type="AlphaFoldDB" id="A0A2I2KYU6"/>
<accession>A0A2I2KYU6</accession>
<sequence length="55" mass="5411">MVDLAELLTSVFAAAATAPEPAVLGGVGRLSREGADPGTPAALPHPTAPHNAARP</sequence>
<gene>
    <name evidence="2" type="ORF">FRACA_540012</name>
</gene>
<feature type="region of interest" description="Disordered" evidence="1">
    <location>
        <begin position="27"/>
        <end position="55"/>
    </location>
</feature>
<dbReference type="Proteomes" id="UP000234331">
    <property type="component" value="Unassembled WGS sequence"/>
</dbReference>
<dbReference type="EMBL" id="FZMO01000490">
    <property type="protein sequence ID" value="SNQ50826.1"/>
    <property type="molecule type" value="Genomic_DNA"/>
</dbReference>
<evidence type="ECO:0000256" key="1">
    <source>
        <dbReference type="SAM" id="MobiDB-lite"/>
    </source>
</evidence>
<feature type="compositionally biased region" description="Low complexity" evidence="1">
    <location>
        <begin position="37"/>
        <end position="55"/>
    </location>
</feature>